<dbReference type="Pfam" id="PF15000">
    <property type="entry name" value="TUSC2"/>
    <property type="match status" value="1"/>
</dbReference>
<evidence type="ECO:0000256" key="1">
    <source>
        <dbReference type="SAM" id="MobiDB-lite"/>
    </source>
</evidence>
<sequence>MGQRISSIRKRDVANPPDITSAPPARKKTDLAKYVEIMNKKGIIPDIFLVHETPSSQYIDEDGDIANEFYTEKVGRLYRVVDNLRPKVKTLTKL</sequence>
<protein>
    <submittedName>
        <fullName evidence="3">Porphobilinogen synthase</fullName>
    </submittedName>
</protein>
<evidence type="ECO:0000313" key="3">
    <source>
        <dbReference type="WBParaSite" id="Hba_06607"/>
    </source>
</evidence>
<dbReference type="AlphaFoldDB" id="A0A1I7WNE7"/>
<accession>A0A1I7WNE7</accession>
<evidence type="ECO:0000313" key="2">
    <source>
        <dbReference type="Proteomes" id="UP000095283"/>
    </source>
</evidence>
<name>A0A1I7WNE7_HETBA</name>
<feature type="region of interest" description="Disordered" evidence="1">
    <location>
        <begin position="1"/>
        <end position="26"/>
    </location>
</feature>
<organism evidence="2 3">
    <name type="scientific">Heterorhabditis bacteriophora</name>
    <name type="common">Entomopathogenic nematode worm</name>
    <dbReference type="NCBI Taxonomy" id="37862"/>
    <lineage>
        <taxon>Eukaryota</taxon>
        <taxon>Metazoa</taxon>
        <taxon>Ecdysozoa</taxon>
        <taxon>Nematoda</taxon>
        <taxon>Chromadorea</taxon>
        <taxon>Rhabditida</taxon>
        <taxon>Rhabditina</taxon>
        <taxon>Rhabditomorpha</taxon>
        <taxon>Strongyloidea</taxon>
        <taxon>Heterorhabditidae</taxon>
        <taxon>Heterorhabditis</taxon>
    </lineage>
</organism>
<dbReference type="Proteomes" id="UP000095283">
    <property type="component" value="Unplaced"/>
</dbReference>
<proteinExistence type="predicted"/>
<dbReference type="WBParaSite" id="Hba_06607">
    <property type="protein sequence ID" value="Hba_06607"/>
    <property type="gene ID" value="Hba_06607"/>
</dbReference>
<keyword evidence="2" id="KW-1185">Reference proteome</keyword>
<dbReference type="InterPro" id="IPR029393">
    <property type="entry name" value="FUS1"/>
</dbReference>
<reference evidence="3" key="1">
    <citation type="submission" date="2016-11" db="UniProtKB">
        <authorList>
            <consortium name="WormBaseParasite"/>
        </authorList>
    </citation>
    <scope>IDENTIFICATION</scope>
</reference>